<feature type="transmembrane region" description="Helical" evidence="1">
    <location>
        <begin position="6"/>
        <end position="26"/>
    </location>
</feature>
<protein>
    <recommendedName>
        <fullName evidence="4">Transmembrane protein</fullName>
    </recommendedName>
</protein>
<gene>
    <name evidence="2" type="ORF">B296_00040595</name>
</gene>
<name>A0A426XKQ9_ENSVE</name>
<sequence length="159" mass="18292">MCLQTFIMFLMYMQVHLHFFWIRSFFMLDNMLWPSCCGNSQLSWPCLCILQSELRQDHVIFSLNPCLYMSLVFLLVMLEAAVAADVILNRDWEEVHLWIGSVIVAAQAMSLFLAMILRALGPDSRNDSDDEYLPARLPLLRNQVQHAPYVGDPSAPIPK</sequence>
<dbReference type="AlphaFoldDB" id="A0A426XKQ9"/>
<evidence type="ECO:0000313" key="3">
    <source>
        <dbReference type="Proteomes" id="UP000287651"/>
    </source>
</evidence>
<keyword evidence="1" id="KW-1133">Transmembrane helix</keyword>
<evidence type="ECO:0000256" key="1">
    <source>
        <dbReference type="SAM" id="Phobius"/>
    </source>
</evidence>
<reference evidence="2 3" key="1">
    <citation type="journal article" date="2014" name="Agronomy (Basel)">
        <title>A Draft Genome Sequence for Ensete ventricosum, the Drought-Tolerant Tree Against Hunger.</title>
        <authorList>
            <person name="Harrison J."/>
            <person name="Moore K.A."/>
            <person name="Paszkiewicz K."/>
            <person name="Jones T."/>
            <person name="Grant M."/>
            <person name="Ambacheew D."/>
            <person name="Muzemil S."/>
            <person name="Studholme D.J."/>
        </authorList>
    </citation>
    <scope>NUCLEOTIDE SEQUENCE [LARGE SCALE GENOMIC DNA]</scope>
</reference>
<keyword evidence="1" id="KW-0472">Membrane</keyword>
<dbReference type="Proteomes" id="UP000287651">
    <property type="component" value="Unassembled WGS sequence"/>
</dbReference>
<proteinExistence type="predicted"/>
<comment type="caution">
    <text evidence="2">The sequence shown here is derived from an EMBL/GenBank/DDBJ whole genome shotgun (WGS) entry which is preliminary data.</text>
</comment>
<accession>A0A426XKQ9</accession>
<evidence type="ECO:0000313" key="2">
    <source>
        <dbReference type="EMBL" id="RRT40035.1"/>
    </source>
</evidence>
<organism evidence="2 3">
    <name type="scientific">Ensete ventricosum</name>
    <name type="common">Abyssinian banana</name>
    <name type="synonym">Musa ensete</name>
    <dbReference type="NCBI Taxonomy" id="4639"/>
    <lineage>
        <taxon>Eukaryota</taxon>
        <taxon>Viridiplantae</taxon>
        <taxon>Streptophyta</taxon>
        <taxon>Embryophyta</taxon>
        <taxon>Tracheophyta</taxon>
        <taxon>Spermatophyta</taxon>
        <taxon>Magnoliopsida</taxon>
        <taxon>Liliopsida</taxon>
        <taxon>Zingiberales</taxon>
        <taxon>Musaceae</taxon>
        <taxon>Ensete</taxon>
    </lineage>
</organism>
<feature type="transmembrane region" description="Helical" evidence="1">
    <location>
        <begin position="95"/>
        <end position="117"/>
    </location>
</feature>
<evidence type="ECO:0008006" key="4">
    <source>
        <dbReference type="Google" id="ProtNLM"/>
    </source>
</evidence>
<dbReference type="EMBL" id="AMZH03019696">
    <property type="protein sequence ID" value="RRT40035.1"/>
    <property type="molecule type" value="Genomic_DNA"/>
</dbReference>
<feature type="transmembrane region" description="Helical" evidence="1">
    <location>
        <begin position="59"/>
        <end position="83"/>
    </location>
</feature>
<keyword evidence="1" id="KW-0812">Transmembrane</keyword>